<proteinExistence type="predicted"/>
<sequence>MKSTATLTLVGRLLLAGVCRFEDKPIHSHKIGKDYLFKIRKDLSEKNNLALKKREKTEEMKTQRFRSLQRIDAKMPAPK</sequence>
<evidence type="ECO:0000313" key="2">
    <source>
        <dbReference type="EMBL" id="TWT84332.1"/>
    </source>
</evidence>
<protein>
    <submittedName>
        <fullName evidence="2">Uncharacterized protein</fullName>
    </submittedName>
</protein>
<comment type="caution">
    <text evidence="2">The sequence shown here is derived from an EMBL/GenBank/DDBJ whole genome shotgun (WGS) entry which is preliminary data.</text>
</comment>
<gene>
    <name evidence="2" type="ORF">CA13_58090</name>
</gene>
<evidence type="ECO:0000256" key="1">
    <source>
        <dbReference type="SAM" id="MobiDB-lite"/>
    </source>
</evidence>
<accession>A0A5C5ZAG6</accession>
<evidence type="ECO:0000313" key="3">
    <source>
        <dbReference type="Proteomes" id="UP000315010"/>
    </source>
</evidence>
<dbReference type="AlphaFoldDB" id="A0A5C5ZAG6"/>
<feature type="region of interest" description="Disordered" evidence="1">
    <location>
        <begin position="55"/>
        <end position="79"/>
    </location>
</feature>
<dbReference type="RefSeq" id="WP_146402003.1">
    <property type="nucleotide sequence ID" value="NZ_SJPJ01000001.1"/>
</dbReference>
<reference evidence="2 3" key="1">
    <citation type="submission" date="2019-02" db="EMBL/GenBank/DDBJ databases">
        <title>Deep-cultivation of Planctomycetes and their phenomic and genomic characterization uncovers novel biology.</title>
        <authorList>
            <person name="Wiegand S."/>
            <person name="Jogler M."/>
            <person name="Boedeker C."/>
            <person name="Pinto D."/>
            <person name="Vollmers J."/>
            <person name="Rivas-Marin E."/>
            <person name="Kohn T."/>
            <person name="Peeters S.H."/>
            <person name="Heuer A."/>
            <person name="Rast P."/>
            <person name="Oberbeckmann S."/>
            <person name="Bunk B."/>
            <person name="Jeske O."/>
            <person name="Meyerdierks A."/>
            <person name="Storesund J.E."/>
            <person name="Kallscheuer N."/>
            <person name="Luecker S."/>
            <person name="Lage O.M."/>
            <person name="Pohl T."/>
            <person name="Merkel B.J."/>
            <person name="Hornburger P."/>
            <person name="Mueller R.-W."/>
            <person name="Bruemmer F."/>
            <person name="Labrenz M."/>
            <person name="Spormann A.M."/>
            <person name="Op Den Camp H."/>
            <person name="Overmann J."/>
            <person name="Amann R."/>
            <person name="Jetten M.S.M."/>
            <person name="Mascher T."/>
            <person name="Medema M.H."/>
            <person name="Devos D.P."/>
            <person name="Kaster A.-K."/>
            <person name="Ovreas L."/>
            <person name="Rohde M."/>
            <person name="Galperin M.Y."/>
            <person name="Jogler C."/>
        </authorList>
    </citation>
    <scope>NUCLEOTIDE SEQUENCE [LARGE SCALE GENOMIC DNA]</scope>
    <source>
        <strain evidence="2 3">CA13</strain>
    </source>
</reference>
<dbReference type="Proteomes" id="UP000315010">
    <property type="component" value="Unassembled WGS sequence"/>
</dbReference>
<dbReference type="EMBL" id="SJPJ01000001">
    <property type="protein sequence ID" value="TWT84332.1"/>
    <property type="molecule type" value="Genomic_DNA"/>
</dbReference>
<name>A0A5C5ZAG6_9BACT</name>
<keyword evidence="3" id="KW-1185">Reference proteome</keyword>
<organism evidence="2 3">
    <name type="scientific">Novipirellula herctigrandis</name>
    <dbReference type="NCBI Taxonomy" id="2527986"/>
    <lineage>
        <taxon>Bacteria</taxon>
        <taxon>Pseudomonadati</taxon>
        <taxon>Planctomycetota</taxon>
        <taxon>Planctomycetia</taxon>
        <taxon>Pirellulales</taxon>
        <taxon>Pirellulaceae</taxon>
        <taxon>Novipirellula</taxon>
    </lineage>
</organism>